<dbReference type="PANTHER" id="PTHR43140">
    <property type="entry name" value="TYPE-1 RESTRICTION ENZYME ECOKI SPECIFICITY PROTEIN"/>
    <property type="match status" value="1"/>
</dbReference>
<dbReference type="Pfam" id="PF01420">
    <property type="entry name" value="Methylase_S"/>
    <property type="match status" value="2"/>
</dbReference>
<keyword evidence="5" id="KW-0255">Endonuclease</keyword>
<keyword evidence="5" id="KW-0540">Nuclease</keyword>
<sequence>MSFSEDICKLVKESSDPLLAAADRWERVPLGAVAAVINGFPWKSDRFGTDQGVPLIRIRDVTTGATQTLYDGPIVEGYWVESGDILVGMDGDFNVGRWKSGRGLLNQRVCKVIAVPTFYTASFLEYALPPYLRLVNQMTSSVTVKHLSSRTLAELPLPLPPVAEQRRIVGKLDVLIARLVRARTELGRVSMMTPSQRLALLRSAMSGSMTESWRTGRELEPIAAMLNRVPVPKQGRGGREATDKVLAGKAGLAINDPGVELPQGWAWVPLLRIAKQETGHTPSRSQPGYWDGGVPWIGIRDAGAHHGRIIDTTMQTISKEGLANSSARLLPAGTVCLSRTASVGYVTMMGRSMATSQDFATWTCTEALEPEYLMYALMAEGDDIRKFGMGSTHTTIYFPEIRALHIALPPIEEQREIVKRLKAGLARADRLEAEATRARALLDRLEAAILAKAFRGELVPQDPNDEPASVLLDRIRAERAAAPKPKRGRARKAVG</sequence>
<keyword evidence="6" id="KW-1185">Reference proteome</keyword>
<dbReference type="InterPro" id="IPR051212">
    <property type="entry name" value="Type-I_RE_S_subunit"/>
</dbReference>
<dbReference type="CDD" id="cd17248">
    <property type="entry name" value="RMtype1_S_AmiI-TRD2-CR2_like"/>
    <property type="match status" value="1"/>
</dbReference>
<dbReference type="Proteomes" id="UP000218784">
    <property type="component" value="Unassembled WGS sequence"/>
</dbReference>
<organism evidence="5 6">
    <name type="scientific">Sphingomonas ginsenosidimutans</name>
    <dbReference type="NCBI Taxonomy" id="862134"/>
    <lineage>
        <taxon>Bacteria</taxon>
        <taxon>Pseudomonadati</taxon>
        <taxon>Pseudomonadota</taxon>
        <taxon>Alphaproteobacteria</taxon>
        <taxon>Sphingomonadales</taxon>
        <taxon>Sphingomonadaceae</taxon>
        <taxon>Sphingomonas</taxon>
    </lineage>
</organism>
<comment type="similarity">
    <text evidence="1">Belongs to the type-I restriction system S methylase family.</text>
</comment>
<name>A0A2A4HUN9_9SPHN</name>
<gene>
    <name evidence="5" type="ORF">COA17_16790</name>
</gene>
<keyword evidence="3" id="KW-0238">DNA-binding</keyword>
<dbReference type="PANTHER" id="PTHR43140:SF1">
    <property type="entry name" value="TYPE I RESTRICTION ENZYME ECOKI SPECIFICITY SUBUNIT"/>
    <property type="match status" value="1"/>
</dbReference>
<dbReference type="GO" id="GO:0009307">
    <property type="term" value="P:DNA restriction-modification system"/>
    <property type="evidence" value="ECO:0007669"/>
    <property type="project" value="UniProtKB-KW"/>
</dbReference>
<feature type="domain" description="Type I restriction modification DNA specificity" evidence="4">
    <location>
        <begin position="262"/>
        <end position="425"/>
    </location>
</feature>
<evidence type="ECO:0000259" key="4">
    <source>
        <dbReference type="Pfam" id="PF01420"/>
    </source>
</evidence>
<protein>
    <submittedName>
        <fullName evidence="5">Restriction endonuclease</fullName>
    </submittedName>
</protein>
<comment type="caution">
    <text evidence="5">The sequence shown here is derived from an EMBL/GenBank/DDBJ whole genome shotgun (WGS) entry which is preliminary data.</text>
</comment>
<evidence type="ECO:0000256" key="2">
    <source>
        <dbReference type="ARBA" id="ARBA00022747"/>
    </source>
</evidence>
<feature type="domain" description="Type I restriction modification DNA specificity" evidence="4">
    <location>
        <begin position="24"/>
        <end position="180"/>
    </location>
</feature>
<evidence type="ECO:0000313" key="6">
    <source>
        <dbReference type="Proteomes" id="UP000218784"/>
    </source>
</evidence>
<dbReference type="CDD" id="cd17257">
    <property type="entry name" value="RMtype1_S_EcoBI-TRD1-CR1_like"/>
    <property type="match status" value="1"/>
</dbReference>
<proteinExistence type="inferred from homology"/>
<keyword evidence="2" id="KW-0680">Restriction system</keyword>
<dbReference type="EMBL" id="NWVD01000012">
    <property type="protein sequence ID" value="PCG07733.1"/>
    <property type="molecule type" value="Genomic_DNA"/>
</dbReference>
<dbReference type="InterPro" id="IPR044946">
    <property type="entry name" value="Restrct_endonuc_typeI_TRD_sf"/>
</dbReference>
<dbReference type="Gene3D" id="3.90.220.20">
    <property type="entry name" value="DNA methylase specificity domains"/>
    <property type="match status" value="3"/>
</dbReference>
<dbReference type="InterPro" id="IPR000055">
    <property type="entry name" value="Restrct_endonuc_typeI_TRD"/>
</dbReference>
<keyword evidence="5" id="KW-0378">Hydrolase</keyword>
<dbReference type="GO" id="GO:0003677">
    <property type="term" value="F:DNA binding"/>
    <property type="evidence" value="ECO:0007669"/>
    <property type="project" value="UniProtKB-KW"/>
</dbReference>
<evidence type="ECO:0000256" key="1">
    <source>
        <dbReference type="ARBA" id="ARBA00010923"/>
    </source>
</evidence>
<evidence type="ECO:0000313" key="5">
    <source>
        <dbReference type="EMBL" id="PCG07733.1"/>
    </source>
</evidence>
<evidence type="ECO:0000256" key="3">
    <source>
        <dbReference type="ARBA" id="ARBA00023125"/>
    </source>
</evidence>
<dbReference type="SUPFAM" id="SSF116734">
    <property type="entry name" value="DNA methylase specificity domain"/>
    <property type="match status" value="2"/>
</dbReference>
<dbReference type="GO" id="GO:0004519">
    <property type="term" value="F:endonuclease activity"/>
    <property type="evidence" value="ECO:0007669"/>
    <property type="project" value="UniProtKB-KW"/>
</dbReference>
<dbReference type="RefSeq" id="WP_096613980.1">
    <property type="nucleotide sequence ID" value="NZ_NWVD01000012.1"/>
</dbReference>
<reference evidence="5 6" key="1">
    <citation type="submission" date="2017-09" db="EMBL/GenBank/DDBJ databases">
        <title>Sphingomonas ginsenosidimutans KACC 14949, whole genome shotgun sequence.</title>
        <authorList>
            <person name="Feng G."/>
            <person name="Zhu H."/>
        </authorList>
    </citation>
    <scope>NUCLEOTIDE SEQUENCE [LARGE SCALE GENOMIC DNA]</scope>
    <source>
        <strain evidence="5 6">KACC 14949</strain>
    </source>
</reference>
<accession>A0A2A4HUN9</accession>
<dbReference type="AlphaFoldDB" id="A0A2A4HUN9"/>